<comment type="caution">
    <text evidence="1">The sequence shown here is derived from an EMBL/GenBank/DDBJ whole genome shotgun (WGS) entry which is preliminary data.</text>
</comment>
<evidence type="ECO:0000313" key="1">
    <source>
        <dbReference type="EMBL" id="GAA3699325.1"/>
    </source>
</evidence>
<protein>
    <submittedName>
        <fullName evidence="1">Uncharacterized protein</fullName>
    </submittedName>
</protein>
<evidence type="ECO:0000313" key="2">
    <source>
        <dbReference type="Proteomes" id="UP001500752"/>
    </source>
</evidence>
<reference evidence="2" key="1">
    <citation type="journal article" date="2019" name="Int. J. Syst. Evol. Microbiol.">
        <title>The Global Catalogue of Microorganisms (GCM) 10K type strain sequencing project: providing services to taxonomists for standard genome sequencing and annotation.</title>
        <authorList>
            <consortium name="The Broad Institute Genomics Platform"/>
            <consortium name="The Broad Institute Genome Sequencing Center for Infectious Disease"/>
            <person name="Wu L."/>
            <person name="Ma J."/>
        </authorList>
    </citation>
    <scope>NUCLEOTIDE SEQUENCE [LARGE SCALE GENOMIC DNA]</scope>
    <source>
        <strain evidence="2">JCM 30742</strain>
    </source>
</reference>
<dbReference type="EMBL" id="BAABEO010000026">
    <property type="protein sequence ID" value="GAA3699325.1"/>
    <property type="molecule type" value="Genomic_DNA"/>
</dbReference>
<accession>A0ABP7D1A7</accession>
<dbReference type="RefSeq" id="WP_345153671.1">
    <property type="nucleotide sequence ID" value="NZ_BAABEO010000026.1"/>
</dbReference>
<keyword evidence="2" id="KW-1185">Reference proteome</keyword>
<sequence>MDSSPSKKSRKQKDLVITEKGAPSNVAEILSGNGGAVRLWADYPYRDLAWLEPYMDLVRSITINAVSVVDVSLLSKASGLREIGSASSKVRGIPAGHVWPELRAYFGYYYPALDAQLASGTLRALGLNGATDQGLAAIHADLEGLNIYHPRAEGGQGWTGAHLLPGSVTHVWSPRHPLSLADFTGLGGAPRMDFDGAKALIGLDRATRDVPAHWIGISNVKELVCERSIWDINAKRIAVEAERGIPAWLEREWHRRPKGWNERWVLGDLLEKRLSRI</sequence>
<proteinExistence type="predicted"/>
<gene>
    <name evidence="1" type="ORF">GCM10023081_40240</name>
</gene>
<organism evidence="1 2">
    <name type="scientific">Arthrobacter ginkgonis</name>
    <dbReference type="NCBI Taxonomy" id="1630594"/>
    <lineage>
        <taxon>Bacteria</taxon>
        <taxon>Bacillati</taxon>
        <taxon>Actinomycetota</taxon>
        <taxon>Actinomycetes</taxon>
        <taxon>Micrococcales</taxon>
        <taxon>Micrococcaceae</taxon>
        <taxon>Arthrobacter</taxon>
    </lineage>
</organism>
<name>A0ABP7D1A7_9MICC</name>
<dbReference type="Proteomes" id="UP001500752">
    <property type="component" value="Unassembled WGS sequence"/>
</dbReference>